<dbReference type="EMBL" id="BMLS01000002">
    <property type="protein sequence ID" value="GGO67331.1"/>
    <property type="molecule type" value="Genomic_DNA"/>
</dbReference>
<dbReference type="InterPro" id="IPR000847">
    <property type="entry name" value="LysR_HTH_N"/>
</dbReference>
<dbReference type="SUPFAM" id="SSF46785">
    <property type="entry name" value="Winged helix' DNA-binding domain"/>
    <property type="match status" value="1"/>
</dbReference>
<evidence type="ECO:0000259" key="5">
    <source>
        <dbReference type="PROSITE" id="PS50931"/>
    </source>
</evidence>
<dbReference type="InterPro" id="IPR005119">
    <property type="entry name" value="LysR_subst-bd"/>
</dbReference>
<evidence type="ECO:0000313" key="6">
    <source>
        <dbReference type="EMBL" id="GGO67331.1"/>
    </source>
</evidence>
<reference evidence="6" key="1">
    <citation type="journal article" date="2014" name="Int. J. Syst. Evol. Microbiol.">
        <title>Complete genome sequence of Corynebacterium casei LMG S-19264T (=DSM 44701T), isolated from a smear-ripened cheese.</title>
        <authorList>
            <consortium name="US DOE Joint Genome Institute (JGI-PGF)"/>
            <person name="Walter F."/>
            <person name="Albersmeier A."/>
            <person name="Kalinowski J."/>
            <person name="Ruckert C."/>
        </authorList>
    </citation>
    <scope>NUCLEOTIDE SEQUENCE</scope>
    <source>
        <strain evidence="6">CGMCC 1.7086</strain>
    </source>
</reference>
<dbReference type="PROSITE" id="PS50931">
    <property type="entry name" value="HTH_LYSR"/>
    <property type="match status" value="1"/>
</dbReference>
<dbReference type="PANTHER" id="PTHR30126">
    <property type="entry name" value="HTH-TYPE TRANSCRIPTIONAL REGULATOR"/>
    <property type="match status" value="1"/>
</dbReference>
<dbReference type="GO" id="GO:0003700">
    <property type="term" value="F:DNA-binding transcription factor activity"/>
    <property type="evidence" value="ECO:0007669"/>
    <property type="project" value="InterPro"/>
</dbReference>
<feature type="domain" description="HTH lysR-type" evidence="5">
    <location>
        <begin position="1"/>
        <end position="39"/>
    </location>
</feature>
<evidence type="ECO:0000256" key="1">
    <source>
        <dbReference type="ARBA" id="ARBA00009437"/>
    </source>
</evidence>
<dbReference type="InterPro" id="IPR036390">
    <property type="entry name" value="WH_DNA-bd_sf"/>
</dbReference>
<evidence type="ECO:0000256" key="4">
    <source>
        <dbReference type="ARBA" id="ARBA00023163"/>
    </source>
</evidence>
<evidence type="ECO:0000256" key="3">
    <source>
        <dbReference type="ARBA" id="ARBA00023125"/>
    </source>
</evidence>
<dbReference type="Gene3D" id="3.40.190.290">
    <property type="match status" value="1"/>
</dbReference>
<dbReference type="Proteomes" id="UP000606935">
    <property type="component" value="Unassembled WGS sequence"/>
</dbReference>
<organism evidence="6 7">
    <name type="scientific">Bowmanella pacifica</name>
    <dbReference type="NCBI Taxonomy" id="502051"/>
    <lineage>
        <taxon>Bacteria</taxon>
        <taxon>Pseudomonadati</taxon>
        <taxon>Pseudomonadota</taxon>
        <taxon>Gammaproteobacteria</taxon>
        <taxon>Alteromonadales</taxon>
        <taxon>Alteromonadaceae</taxon>
        <taxon>Bowmanella</taxon>
    </lineage>
</organism>
<comment type="similarity">
    <text evidence="1">Belongs to the LysR transcriptional regulatory family.</text>
</comment>
<evidence type="ECO:0000256" key="2">
    <source>
        <dbReference type="ARBA" id="ARBA00023015"/>
    </source>
</evidence>
<comment type="caution">
    <text evidence="6">The sequence shown here is derived from an EMBL/GenBank/DDBJ whole genome shotgun (WGS) entry which is preliminary data.</text>
</comment>
<dbReference type="SUPFAM" id="SSF53850">
    <property type="entry name" value="Periplasmic binding protein-like II"/>
    <property type="match status" value="1"/>
</dbReference>
<keyword evidence="7" id="KW-1185">Reference proteome</keyword>
<dbReference type="Pfam" id="PF00126">
    <property type="entry name" value="HTH_1"/>
    <property type="match status" value="1"/>
</dbReference>
<reference evidence="6" key="2">
    <citation type="submission" date="2020-09" db="EMBL/GenBank/DDBJ databases">
        <authorList>
            <person name="Sun Q."/>
            <person name="Zhou Y."/>
        </authorList>
    </citation>
    <scope>NUCLEOTIDE SEQUENCE</scope>
    <source>
        <strain evidence="6">CGMCC 1.7086</strain>
    </source>
</reference>
<name>A0A917YVR6_9ALTE</name>
<dbReference type="Pfam" id="PF03466">
    <property type="entry name" value="LysR_substrate"/>
    <property type="match status" value="1"/>
</dbReference>
<protein>
    <submittedName>
        <fullName evidence="6">LysR family transcriptional regulator</fullName>
    </submittedName>
</protein>
<evidence type="ECO:0000313" key="7">
    <source>
        <dbReference type="Proteomes" id="UP000606935"/>
    </source>
</evidence>
<keyword evidence="3" id="KW-0238">DNA-binding</keyword>
<dbReference type="PANTHER" id="PTHR30126:SF22">
    <property type="entry name" value="HTH-TYPE TRANSCRIPTIONAL REGULATOR YHAJ-RELATED"/>
    <property type="match status" value="1"/>
</dbReference>
<dbReference type="CDD" id="cd05466">
    <property type="entry name" value="PBP2_LTTR_substrate"/>
    <property type="match status" value="1"/>
</dbReference>
<proteinExistence type="inferred from homology"/>
<gene>
    <name evidence="6" type="ORF">GCM10010982_13530</name>
</gene>
<accession>A0A917YVR6</accession>
<dbReference type="InterPro" id="IPR036388">
    <property type="entry name" value="WH-like_DNA-bd_sf"/>
</dbReference>
<keyword evidence="4" id="KW-0804">Transcription</keyword>
<dbReference type="Gene3D" id="1.10.10.10">
    <property type="entry name" value="Winged helix-like DNA-binding domain superfamily/Winged helix DNA-binding domain"/>
    <property type="match status" value="1"/>
</dbReference>
<sequence>MAARSLQVNRTTISMAIAAMEDELNAQLFERQGNRLSLSATGTLILDQCQRIVSSYNILKRQAYEGPDSMGQTLRLGRDDVLPERFWRTLLKEITARQPFVNVKMMYSSPEHLIQLVRDGEIDVAYFTMDSNHNLNVSDLVMRVTGQIDMTMMAAKSHPLSQLKRVANQDLDMYPQVTYLNSANQECFHLPGIGENRIALSSFELVRDGVLDNLGWGYLPMTLLSQEHLATLHPLNHGMSRQHASFYACRRAVALGGEDPLSRWLEETLTQRIMQNMDAQ</sequence>
<dbReference type="AlphaFoldDB" id="A0A917YVR6"/>
<keyword evidence="2" id="KW-0805">Transcription regulation</keyword>
<dbReference type="GO" id="GO:0000976">
    <property type="term" value="F:transcription cis-regulatory region binding"/>
    <property type="evidence" value="ECO:0007669"/>
    <property type="project" value="TreeGrafter"/>
</dbReference>